<name>A0A8H5H701_9AGAR</name>
<dbReference type="Pfam" id="PF00175">
    <property type="entry name" value="NAD_binding_1"/>
    <property type="match status" value="1"/>
</dbReference>
<dbReference type="InterPro" id="IPR012349">
    <property type="entry name" value="Split_barrel_FMN-bd"/>
</dbReference>
<dbReference type="Gene3D" id="3.40.50.80">
    <property type="entry name" value="Nucleotide-binding domain of ferredoxin-NADP reductase (FNR) module"/>
    <property type="match status" value="1"/>
</dbReference>
<organism evidence="2 3">
    <name type="scientific">Tricholomella constricta</name>
    <dbReference type="NCBI Taxonomy" id="117010"/>
    <lineage>
        <taxon>Eukaryota</taxon>
        <taxon>Fungi</taxon>
        <taxon>Dikarya</taxon>
        <taxon>Basidiomycota</taxon>
        <taxon>Agaricomycotina</taxon>
        <taxon>Agaricomycetes</taxon>
        <taxon>Agaricomycetidae</taxon>
        <taxon>Agaricales</taxon>
        <taxon>Tricholomatineae</taxon>
        <taxon>Lyophyllaceae</taxon>
        <taxon>Tricholomella</taxon>
    </lineage>
</organism>
<sequence>MALNGWHRGEQLVHKKLGHEDDYNVMSLYQSIEGDLSGDDAVFHTTRLPFIPVATLDKSGRPWGSIFAGSEGKPGFVRNSRYSILSVDAKVWPGEPLIENAKEFRGDGSMLVAGIGIEFPTRRRNKFAGNVKKLEKDGDVFHMDLFVNEALGNCPKYINLRDLIPHPNTSPKVVHNVQNLDTSERLPDDVISFIKESDTVFLGTTYKARDDEAARYPSHLGMNQRGGRKGFIRVMPSDGRTVVLPDFSGNRFMTSLGNIEATPLASLTFVSFTTGDILYLTGKATNLFNFDAQLIMPLQNGLTAVYVTGYVYVSDALPVRQRPNTTAKTSPYSPPIRLLAEEETKSTLFTLSTHSKAITALLTRIVLHSPTIATFTWDASAQLPVVPGQAAILDFSPLLGARRYQHMAPMKPTSVNDDYIRTWTVSSNSSTATHTSFSLTMREKQGGAVTGALFSVVRKLAQAKPELLSDARPLGLKVGVVGVTGEFTLPAPPEADVADDELGIVVPHAVGGRAHPAIRLLWVAGGIGVTPFLAMLRGLEGSDYDIRLVLSTREPEVLVPLLEDALRGRKEKPRLVIDLFSGKPNPDLVLEGAELRRHTGRVTKAVFEYGGDQAKMREVYVCGPETFEKSVMAALEDLGVEKGKIKREGFEY</sequence>
<keyword evidence="3" id="KW-1185">Reference proteome</keyword>
<feature type="domain" description="Oxidoreductase FAD/NAD(P)-binding" evidence="1">
    <location>
        <begin position="523"/>
        <end position="631"/>
    </location>
</feature>
<accession>A0A8H5H701</accession>
<dbReference type="OrthoDB" id="436496at2759"/>
<comment type="caution">
    <text evidence="2">The sequence shown here is derived from an EMBL/GenBank/DDBJ whole genome shotgun (WGS) entry which is preliminary data.</text>
</comment>
<evidence type="ECO:0000313" key="3">
    <source>
        <dbReference type="Proteomes" id="UP000565441"/>
    </source>
</evidence>
<dbReference type="InterPro" id="IPR001433">
    <property type="entry name" value="OxRdtase_FAD/NAD-bd"/>
</dbReference>
<dbReference type="SUPFAM" id="SSF52343">
    <property type="entry name" value="Ferredoxin reductase-like, C-terminal NADP-linked domain"/>
    <property type="match status" value="1"/>
</dbReference>
<dbReference type="EMBL" id="JAACJP010000022">
    <property type="protein sequence ID" value="KAF5377819.1"/>
    <property type="molecule type" value="Genomic_DNA"/>
</dbReference>
<evidence type="ECO:0000313" key="2">
    <source>
        <dbReference type="EMBL" id="KAF5377819.1"/>
    </source>
</evidence>
<dbReference type="Gene3D" id="2.30.110.10">
    <property type="entry name" value="Electron Transport, Fmn-binding Protein, Chain A"/>
    <property type="match status" value="1"/>
</dbReference>
<dbReference type="PANTHER" id="PTHR42815:SF2">
    <property type="entry name" value="FAD-BINDING, PUTATIVE (AFU_ORTHOLOGUE AFUA_6G07600)-RELATED"/>
    <property type="match status" value="1"/>
</dbReference>
<evidence type="ECO:0000259" key="1">
    <source>
        <dbReference type="Pfam" id="PF00175"/>
    </source>
</evidence>
<dbReference type="PANTHER" id="PTHR42815">
    <property type="entry name" value="FAD-BINDING, PUTATIVE (AFU_ORTHOLOGUE AFUA_6G07600)-RELATED"/>
    <property type="match status" value="1"/>
</dbReference>
<proteinExistence type="predicted"/>
<dbReference type="Proteomes" id="UP000565441">
    <property type="component" value="Unassembled WGS sequence"/>
</dbReference>
<dbReference type="AlphaFoldDB" id="A0A8H5H701"/>
<gene>
    <name evidence="2" type="ORF">D9615_006810</name>
</gene>
<reference evidence="2 3" key="1">
    <citation type="journal article" date="2020" name="ISME J.">
        <title>Uncovering the hidden diversity of litter-decomposition mechanisms in mushroom-forming fungi.</title>
        <authorList>
            <person name="Floudas D."/>
            <person name="Bentzer J."/>
            <person name="Ahren D."/>
            <person name="Johansson T."/>
            <person name="Persson P."/>
            <person name="Tunlid A."/>
        </authorList>
    </citation>
    <scope>NUCLEOTIDE SEQUENCE [LARGE SCALE GENOMIC DNA]</scope>
    <source>
        <strain evidence="2 3">CBS 661.87</strain>
    </source>
</reference>
<protein>
    <recommendedName>
        <fullName evidence="1">Oxidoreductase FAD/NAD(P)-binding domain-containing protein</fullName>
    </recommendedName>
</protein>
<dbReference type="InterPro" id="IPR039261">
    <property type="entry name" value="FNR_nucleotide-bd"/>
</dbReference>
<dbReference type="GO" id="GO:0016491">
    <property type="term" value="F:oxidoreductase activity"/>
    <property type="evidence" value="ECO:0007669"/>
    <property type="project" value="InterPro"/>
</dbReference>